<dbReference type="Proteomes" id="UP000729402">
    <property type="component" value="Unassembled WGS sequence"/>
</dbReference>
<dbReference type="EMBL" id="JAAALK010000081">
    <property type="protein sequence ID" value="KAG8090469.1"/>
    <property type="molecule type" value="Genomic_DNA"/>
</dbReference>
<dbReference type="AlphaFoldDB" id="A0A8J5WK63"/>
<sequence length="102" mass="11166">MPIQHAATVLGHNFHCNNTFLLRPSGGKIKHSAPAEKNSRMQDLRCVDIPFLLTVLALALDWIKSTQVLLKEVFREGDWEPGGAPDATIIASISSCGGRKTR</sequence>
<name>A0A8J5WK63_ZIZPA</name>
<proteinExistence type="predicted"/>
<evidence type="ECO:0000313" key="1">
    <source>
        <dbReference type="EMBL" id="KAG8090469.1"/>
    </source>
</evidence>
<keyword evidence="2" id="KW-1185">Reference proteome</keyword>
<comment type="caution">
    <text evidence="1">The sequence shown here is derived from an EMBL/GenBank/DDBJ whole genome shotgun (WGS) entry which is preliminary data.</text>
</comment>
<reference evidence="1" key="1">
    <citation type="journal article" date="2021" name="bioRxiv">
        <title>Whole Genome Assembly and Annotation of Northern Wild Rice, Zizania palustris L., Supports a Whole Genome Duplication in the Zizania Genus.</title>
        <authorList>
            <person name="Haas M."/>
            <person name="Kono T."/>
            <person name="Macchietto M."/>
            <person name="Millas R."/>
            <person name="McGilp L."/>
            <person name="Shao M."/>
            <person name="Duquette J."/>
            <person name="Hirsch C.N."/>
            <person name="Kimball J."/>
        </authorList>
    </citation>
    <scope>NUCLEOTIDE SEQUENCE</scope>
    <source>
        <tissue evidence="1">Fresh leaf tissue</tissue>
    </source>
</reference>
<gene>
    <name evidence="1" type="ORF">GUJ93_ZPchr0011g27925</name>
</gene>
<evidence type="ECO:0000313" key="2">
    <source>
        <dbReference type="Proteomes" id="UP000729402"/>
    </source>
</evidence>
<accession>A0A8J5WK63</accession>
<protein>
    <submittedName>
        <fullName evidence="1">Uncharacterized protein</fullName>
    </submittedName>
</protein>
<organism evidence="1 2">
    <name type="scientific">Zizania palustris</name>
    <name type="common">Northern wild rice</name>
    <dbReference type="NCBI Taxonomy" id="103762"/>
    <lineage>
        <taxon>Eukaryota</taxon>
        <taxon>Viridiplantae</taxon>
        <taxon>Streptophyta</taxon>
        <taxon>Embryophyta</taxon>
        <taxon>Tracheophyta</taxon>
        <taxon>Spermatophyta</taxon>
        <taxon>Magnoliopsida</taxon>
        <taxon>Liliopsida</taxon>
        <taxon>Poales</taxon>
        <taxon>Poaceae</taxon>
        <taxon>BOP clade</taxon>
        <taxon>Oryzoideae</taxon>
        <taxon>Oryzeae</taxon>
        <taxon>Zizaniinae</taxon>
        <taxon>Zizania</taxon>
    </lineage>
</organism>
<reference evidence="1" key="2">
    <citation type="submission" date="2021-02" db="EMBL/GenBank/DDBJ databases">
        <authorList>
            <person name="Kimball J.A."/>
            <person name="Haas M.W."/>
            <person name="Macchietto M."/>
            <person name="Kono T."/>
            <person name="Duquette J."/>
            <person name="Shao M."/>
        </authorList>
    </citation>
    <scope>NUCLEOTIDE SEQUENCE</scope>
    <source>
        <tissue evidence="1">Fresh leaf tissue</tissue>
    </source>
</reference>